<dbReference type="InterPro" id="IPR021136">
    <property type="entry name" value="Flagellar_hook_control-like_C"/>
</dbReference>
<evidence type="ECO:0000256" key="1">
    <source>
        <dbReference type="ARBA" id="ARBA00003944"/>
    </source>
</evidence>
<protein>
    <submittedName>
        <fullName evidence="6">Flagellar hook-length control protein FliK</fullName>
    </submittedName>
</protein>
<dbReference type="EMBL" id="JBHTLN010000001">
    <property type="protein sequence ID" value="MFD1121540.1"/>
    <property type="molecule type" value="Genomic_DNA"/>
</dbReference>
<dbReference type="InterPro" id="IPR038610">
    <property type="entry name" value="FliK-like_C_sf"/>
</dbReference>
<feature type="domain" description="Flagellar hook-length control protein-like C-terminal" evidence="5">
    <location>
        <begin position="334"/>
        <end position="413"/>
    </location>
</feature>
<gene>
    <name evidence="6" type="ORF">ACFQ2T_03410</name>
</gene>
<accession>A0ABW3PBC9</accession>
<keyword evidence="3" id="KW-1005">Bacterial flagellum biogenesis</keyword>
<keyword evidence="6" id="KW-0969">Cilium</keyword>
<dbReference type="PANTHER" id="PTHR37533:SF2">
    <property type="entry name" value="FLAGELLAR HOOK-LENGTH CONTROL PROTEIN"/>
    <property type="match status" value="1"/>
</dbReference>
<evidence type="ECO:0000259" key="5">
    <source>
        <dbReference type="Pfam" id="PF02120"/>
    </source>
</evidence>
<feature type="region of interest" description="Disordered" evidence="4">
    <location>
        <begin position="16"/>
        <end position="124"/>
    </location>
</feature>
<keyword evidence="6" id="KW-0966">Cell projection</keyword>
<comment type="caution">
    <text evidence="6">The sequence shown here is derived from an EMBL/GenBank/DDBJ whole genome shotgun (WGS) entry which is preliminary data.</text>
</comment>
<dbReference type="InterPro" id="IPR052563">
    <property type="entry name" value="FliK"/>
</dbReference>
<keyword evidence="6" id="KW-0282">Flagellum</keyword>
<dbReference type="Proteomes" id="UP001597206">
    <property type="component" value="Unassembled WGS sequence"/>
</dbReference>
<evidence type="ECO:0000256" key="4">
    <source>
        <dbReference type="SAM" id="MobiDB-lite"/>
    </source>
</evidence>
<dbReference type="InterPro" id="IPR001635">
    <property type="entry name" value="Flag_hook_Flik"/>
</dbReference>
<sequence length="457" mass="48038">MAFLNSASLLNMGAADAAKKAAANTPVQETQANQSDEFAQALRKQLQQANKPASNPVTPAVARNNPPAKETMHAQSAQESARLAKNESPKEQPIAKTPSKTDAAKADDKNTNDKTDAESNPVEENITTTEAVAALAETPVDKKRLITNLEATDPATVSLTPWMQTMLAMRQPSGQSATGEQAPLASAVDETALQPAELLADVSATVVTEQADKTFAGNVAIEIRPETKPAGLPVGTEQTAADKPAHFSETLDIAKSVAEAVKETIATDKAVDRAGNIDIQTETSNTVTLPAAQALPNSSWLSAAGVTQTSNVMMSQVAAPFGNERWQTAINQHVLNMAGSGDEVANLTLSPPDLGPIQVVLKVDNQSVNTSFITDNPLVRQALEDGLQDLRDRMQSQGLELGQTFVGNGHQAEQHFEQQTARSGARAAESSAGTDTAAVPQTAVKARVARGLVDTFA</sequence>
<feature type="compositionally biased region" description="Polar residues" evidence="4">
    <location>
        <begin position="25"/>
        <end position="37"/>
    </location>
</feature>
<evidence type="ECO:0000256" key="2">
    <source>
        <dbReference type="ARBA" id="ARBA00009149"/>
    </source>
</evidence>
<evidence type="ECO:0000256" key="3">
    <source>
        <dbReference type="ARBA" id="ARBA00022795"/>
    </source>
</evidence>
<feature type="compositionally biased region" description="Basic and acidic residues" evidence="4">
    <location>
        <begin position="102"/>
        <end position="117"/>
    </location>
</feature>
<comment type="function">
    <text evidence="1">Controls the length of the flagellar hook.</text>
</comment>
<evidence type="ECO:0000313" key="7">
    <source>
        <dbReference type="Proteomes" id="UP001597206"/>
    </source>
</evidence>
<proteinExistence type="inferred from homology"/>
<organism evidence="6 7">
    <name type="scientific">Methylophilus flavus</name>
    <dbReference type="NCBI Taxonomy" id="640084"/>
    <lineage>
        <taxon>Bacteria</taxon>
        <taxon>Pseudomonadati</taxon>
        <taxon>Pseudomonadota</taxon>
        <taxon>Betaproteobacteria</taxon>
        <taxon>Nitrosomonadales</taxon>
        <taxon>Methylophilaceae</taxon>
        <taxon>Methylophilus</taxon>
    </lineage>
</organism>
<keyword evidence="7" id="KW-1185">Reference proteome</keyword>
<dbReference type="Gene3D" id="3.30.750.140">
    <property type="match status" value="1"/>
</dbReference>
<reference evidence="7" key="1">
    <citation type="journal article" date="2019" name="Int. J. Syst. Evol. Microbiol.">
        <title>The Global Catalogue of Microorganisms (GCM) 10K type strain sequencing project: providing services to taxonomists for standard genome sequencing and annotation.</title>
        <authorList>
            <consortium name="The Broad Institute Genomics Platform"/>
            <consortium name="The Broad Institute Genome Sequencing Center for Infectious Disease"/>
            <person name="Wu L."/>
            <person name="Ma J."/>
        </authorList>
    </citation>
    <scope>NUCLEOTIDE SEQUENCE [LARGE SCALE GENOMIC DNA]</scope>
    <source>
        <strain evidence="7">CCUG 58411</strain>
    </source>
</reference>
<dbReference type="Pfam" id="PF02120">
    <property type="entry name" value="Flg_hook"/>
    <property type="match status" value="1"/>
</dbReference>
<evidence type="ECO:0000313" key="6">
    <source>
        <dbReference type="EMBL" id="MFD1121540.1"/>
    </source>
</evidence>
<dbReference type="PRINTS" id="PR01007">
    <property type="entry name" value="FLGHOOKFLIK"/>
</dbReference>
<comment type="similarity">
    <text evidence="2">Belongs to the FliK family.</text>
</comment>
<feature type="compositionally biased region" description="Polar residues" evidence="4">
    <location>
        <begin position="45"/>
        <end position="57"/>
    </location>
</feature>
<dbReference type="RefSeq" id="WP_379030530.1">
    <property type="nucleotide sequence ID" value="NZ_JBHTLN010000001.1"/>
</dbReference>
<name>A0ABW3PBC9_9PROT</name>
<dbReference type="PANTHER" id="PTHR37533">
    <property type="entry name" value="FLAGELLAR HOOK-LENGTH CONTROL PROTEIN"/>
    <property type="match status" value="1"/>
</dbReference>
<dbReference type="CDD" id="cd17470">
    <property type="entry name" value="T3SS_Flik_C"/>
    <property type="match status" value="1"/>
</dbReference>